<proteinExistence type="predicted"/>
<dbReference type="EMBL" id="JAGPNK010000007">
    <property type="protein sequence ID" value="KAH7318524.1"/>
    <property type="molecule type" value="Genomic_DNA"/>
</dbReference>
<keyword evidence="2" id="KW-1185">Reference proteome</keyword>
<reference evidence="1" key="1">
    <citation type="journal article" date="2021" name="Nat. Commun.">
        <title>Genetic determinants of endophytism in the Arabidopsis root mycobiome.</title>
        <authorList>
            <person name="Mesny F."/>
            <person name="Miyauchi S."/>
            <person name="Thiergart T."/>
            <person name="Pickel B."/>
            <person name="Atanasova L."/>
            <person name="Karlsson M."/>
            <person name="Huettel B."/>
            <person name="Barry K.W."/>
            <person name="Haridas S."/>
            <person name="Chen C."/>
            <person name="Bauer D."/>
            <person name="Andreopoulos W."/>
            <person name="Pangilinan J."/>
            <person name="LaButti K."/>
            <person name="Riley R."/>
            <person name="Lipzen A."/>
            <person name="Clum A."/>
            <person name="Drula E."/>
            <person name="Henrissat B."/>
            <person name="Kohler A."/>
            <person name="Grigoriev I.V."/>
            <person name="Martin F.M."/>
            <person name="Hacquard S."/>
        </authorList>
    </citation>
    <scope>NUCLEOTIDE SEQUENCE</scope>
    <source>
        <strain evidence="1">MPI-CAGE-CH-0235</strain>
    </source>
</reference>
<dbReference type="AlphaFoldDB" id="A0A8K0SRI4"/>
<protein>
    <submittedName>
        <fullName evidence="1">Uncharacterized protein</fullName>
    </submittedName>
</protein>
<sequence>MNAPDRSVPVHLRFVEFSTSLVFRKLFYCRLYSLFTCCPLKSQSVVPRVANMRPSGATDAEDALRVEASLPQRLATPAVHRGIKCCKACLRNEEFLITHLRIYLDLSL</sequence>
<evidence type="ECO:0000313" key="2">
    <source>
        <dbReference type="Proteomes" id="UP000813444"/>
    </source>
</evidence>
<evidence type="ECO:0000313" key="1">
    <source>
        <dbReference type="EMBL" id="KAH7318524.1"/>
    </source>
</evidence>
<name>A0A8K0SRI4_9HYPO</name>
<gene>
    <name evidence="1" type="ORF">B0I35DRAFT_432285</name>
</gene>
<dbReference type="Proteomes" id="UP000813444">
    <property type="component" value="Unassembled WGS sequence"/>
</dbReference>
<organism evidence="1 2">
    <name type="scientific">Stachybotrys elegans</name>
    <dbReference type="NCBI Taxonomy" id="80388"/>
    <lineage>
        <taxon>Eukaryota</taxon>
        <taxon>Fungi</taxon>
        <taxon>Dikarya</taxon>
        <taxon>Ascomycota</taxon>
        <taxon>Pezizomycotina</taxon>
        <taxon>Sordariomycetes</taxon>
        <taxon>Hypocreomycetidae</taxon>
        <taxon>Hypocreales</taxon>
        <taxon>Stachybotryaceae</taxon>
        <taxon>Stachybotrys</taxon>
    </lineage>
</organism>
<accession>A0A8K0SRI4</accession>
<comment type="caution">
    <text evidence="1">The sequence shown here is derived from an EMBL/GenBank/DDBJ whole genome shotgun (WGS) entry which is preliminary data.</text>
</comment>